<name>A0A8J3FR10_9ACTN</name>
<dbReference type="Proteomes" id="UP000656042">
    <property type="component" value="Unassembled WGS sequence"/>
</dbReference>
<reference evidence="1" key="1">
    <citation type="journal article" date="2014" name="Int. J. Syst. Evol. Microbiol.">
        <title>Complete genome sequence of Corynebacterium casei LMG S-19264T (=DSM 44701T), isolated from a smear-ripened cheese.</title>
        <authorList>
            <consortium name="US DOE Joint Genome Institute (JGI-PGF)"/>
            <person name="Walter F."/>
            <person name="Albersmeier A."/>
            <person name="Kalinowski J."/>
            <person name="Ruckert C."/>
        </authorList>
    </citation>
    <scope>NUCLEOTIDE SEQUENCE</scope>
    <source>
        <strain evidence="1">CGMCC 4.7299</strain>
    </source>
</reference>
<dbReference type="AlphaFoldDB" id="A0A8J3FR10"/>
<evidence type="ECO:0000313" key="1">
    <source>
        <dbReference type="EMBL" id="GGL11806.1"/>
    </source>
</evidence>
<gene>
    <name evidence="1" type="ORF">GCM10012284_53190</name>
</gene>
<dbReference type="EMBL" id="BMMX01000037">
    <property type="protein sequence ID" value="GGL11806.1"/>
    <property type="molecule type" value="Genomic_DNA"/>
</dbReference>
<accession>A0A8J3FR10</accession>
<organism evidence="1 2">
    <name type="scientific">Mangrovihabitans endophyticus</name>
    <dbReference type="NCBI Taxonomy" id="1751298"/>
    <lineage>
        <taxon>Bacteria</taxon>
        <taxon>Bacillati</taxon>
        <taxon>Actinomycetota</taxon>
        <taxon>Actinomycetes</taxon>
        <taxon>Micromonosporales</taxon>
        <taxon>Micromonosporaceae</taxon>
        <taxon>Mangrovihabitans</taxon>
    </lineage>
</organism>
<proteinExistence type="predicted"/>
<reference evidence="1" key="2">
    <citation type="submission" date="2020-09" db="EMBL/GenBank/DDBJ databases">
        <authorList>
            <person name="Sun Q."/>
            <person name="Zhou Y."/>
        </authorList>
    </citation>
    <scope>NUCLEOTIDE SEQUENCE</scope>
    <source>
        <strain evidence="1">CGMCC 4.7299</strain>
    </source>
</reference>
<keyword evidence="2" id="KW-1185">Reference proteome</keyword>
<sequence length="219" mass="23453">MATASEPDPAAVWLTIPDGYAELPLTDIKATTDATATLIDGLGTPQQQHAAGYVLNSLTVLLTLLRDRRAVYCGLGRHRSAVDGSPITSSLVVTLLDFPDTRNPKLVLRDLLDAEARTGAPAQVDLVDLPHGPALFVERTRLMPTPTLPGQHPLTDDQSPVWQLTASIPSPRGDRLATIETTTPFADHGPQYRPMTVEMAAALSFTPPPEQNPLDALLG</sequence>
<evidence type="ECO:0000313" key="2">
    <source>
        <dbReference type="Proteomes" id="UP000656042"/>
    </source>
</evidence>
<comment type="caution">
    <text evidence="1">The sequence shown here is derived from an EMBL/GenBank/DDBJ whole genome shotgun (WGS) entry which is preliminary data.</text>
</comment>
<protein>
    <submittedName>
        <fullName evidence="1">Uncharacterized protein</fullName>
    </submittedName>
</protein>
<dbReference type="RefSeq" id="WP_189082056.1">
    <property type="nucleotide sequence ID" value="NZ_BMMX01000037.1"/>
</dbReference>